<dbReference type="GO" id="GO:0003676">
    <property type="term" value="F:nucleic acid binding"/>
    <property type="evidence" value="ECO:0007669"/>
    <property type="project" value="InterPro"/>
</dbReference>
<feature type="domain" description="RecJ OB" evidence="10">
    <location>
        <begin position="449"/>
        <end position="555"/>
    </location>
</feature>
<dbReference type="Proteomes" id="UP000016637">
    <property type="component" value="Unassembled WGS sequence"/>
</dbReference>
<dbReference type="InterPro" id="IPR041122">
    <property type="entry name" value="RecJ_OB"/>
</dbReference>
<evidence type="ECO:0000313" key="12">
    <source>
        <dbReference type="Proteomes" id="UP000016637"/>
    </source>
</evidence>
<evidence type="ECO:0000256" key="3">
    <source>
        <dbReference type="ARBA" id="ARBA00022722"/>
    </source>
</evidence>
<dbReference type="Gene3D" id="3.10.310.30">
    <property type="match status" value="1"/>
</dbReference>
<dbReference type="InterPro" id="IPR038763">
    <property type="entry name" value="DHH_sf"/>
</dbReference>
<dbReference type="InterPro" id="IPR004610">
    <property type="entry name" value="RecJ"/>
</dbReference>
<evidence type="ECO:0000256" key="4">
    <source>
        <dbReference type="ARBA" id="ARBA00022801"/>
    </source>
</evidence>
<evidence type="ECO:0000256" key="2">
    <source>
        <dbReference type="ARBA" id="ARBA00019841"/>
    </source>
</evidence>
<dbReference type="PANTHER" id="PTHR30255:SF2">
    <property type="entry name" value="SINGLE-STRANDED-DNA-SPECIFIC EXONUCLEASE RECJ"/>
    <property type="match status" value="1"/>
</dbReference>
<feature type="coiled-coil region" evidence="6">
    <location>
        <begin position="297"/>
        <end position="324"/>
    </location>
</feature>
<dbReference type="GO" id="GO:0006310">
    <property type="term" value="P:DNA recombination"/>
    <property type="evidence" value="ECO:0007669"/>
    <property type="project" value="InterPro"/>
</dbReference>
<keyword evidence="5 11" id="KW-0269">Exonuclease</keyword>
<name>U2QTL7_9BACL</name>
<reference evidence="11 12" key="1">
    <citation type="submission" date="2013-08" db="EMBL/GenBank/DDBJ databases">
        <authorList>
            <person name="Weinstock G."/>
            <person name="Sodergren E."/>
            <person name="Wylie T."/>
            <person name="Fulton L."/>
            <person name="Fulton R."/>
            <person name="Fronick C."/>
            <person name="O'Laughlin M."/>
            <person name="Godfrey J."/>
            <person name="Miner T."/>
            <person name="Herter B."/>
            <person name="Appelbaum E."/>
            <person name="Cordes M."/>
            <person name="Lek S."/>
            <person name="Wollam A."/>
            <person name="Pepin K.H."/>
            <person name="Palsikar V.B."/>
            <person name="Mitreva M."/>
            <person name="Wilson R.K."/>
        </authorList>
    </citation>
    <scope>NUCLEOTIDE SEQUENCE [LARGE SCALE GENOMIC DNA]</scope>
    <source>
        <strain evidence="11 12">ATCC 700627</strain>
    </source>
</reference>
<dbReference type="InterPro" id="IPR051673">
    <property type="entry name" value="SSDNA_exonuclease_RecJ"/>
</dbReference>
<keyword evidence="3" id="KW-0540">Nuclease</keyword>
<evidence type="ECO:0000259" key="10">
    <source>
        <dbReference type="Pfam" id="PF17768"/>
    </source>
</evidence>
<feature type="domain" description="DHHA1" evidence="8">
    <location>
        <begin position="343"/>
        <end position="432"/>
    </location>
</feature>
<dbReference type="Pfam" id="PF01368">
    <property type="entry name" value="DHH"/>
    <property type="match status" value="1"/>
</dbReference>
<dbReference type="GO" id="GO:0008409">
    <property type="term" value="F:5'-3' exonuclease activity"/>
    <property type="evidence" value="ECO:0007669"/>
    <property type="project" value="InterPro"/>
</dbReference>
<evidence type="ECO:0000259" key="8">
    <source>
        <dbReference type="Pfam" id="PF02272"/>
    </source>
</evidence>
<dbReference type="GO" id="GO:0006281">
    <property type="term" value="P:DNA repair"/>
    <property type="evidence" value="ECO:0007669"/>
    <property type="project" value="InterPro"/>
</dbReference>
<evidence type="ECO:0000256" key="1">
    <source>
        <dbReference type="ARBA" id="ARBA00005915"/>
    </source>
</evidence>
<dbReference type="InterPro" id="IPR003156">
    <property type="entry name" value="DHHA1_dom"/>
</dbReference>
<proteinExistence type="inferred from homology"/>
<keyword evidence="4" id="KW-0378">Hydrolase</keyword>
<dbReference type="InterPro" id="IPR001667">
    <property type="entry name" value="DDH_dom"/>
</dbReference>
<feature type="domain" description="DDH" evidence="7">
    <location>
        <begin position="80"/>
        <end position="224"/>
    </location>
</feature>
<dbReference type="RefSeq" id="WP_021752857.1">
    <property type="nucleotide sequence ID" value="NZ_KI271825.1"/>
</dbReference>
<dbReference type="InterPro" id="IPR018779">
    <property type="entry name" value="RecJ_C"/>
</dbReference>
<accession>U2QTL7</accession>
<evidence type="ECO:0000259" key="9">
    <source>
        <dbReference type="Pfam" id="PF10141"/>
    </source>
</evidence>
<evidence type="ECO:0000256" key="5">
    <source>
        <dbReference type="ARBA" id="ARBA00022839"/>
    </source>
</evidence>
<keyword evidence="12" id="KW-1185">Reference proteome</keyword>
<sequence length="755" mass="86328">MGLKYNWIYPQYNEKFLKEVVSYNISNNIGKILNARGVSAIENVKKYFSDEYEEGYDPFLIYDMKKAVDRINQAISNEEKILVYGDYDADGITSTVLLVETLISMGADVSSYIPNRFDEGYGPNKGAFKKIIESGITLIITVDNGIAGIEEVDFANKLGCDVIITDHHKIQDTLPNAYAIIHPEHPKGTYPFKKLAGVGVAFKLAHALLEIYPDFLLDLVAIGTVADMVSLVDENRIFVKQGLELLNEDLRIGIKMLLELSGITTKIDEQTIGFYIAPKLNSIGRMDSAKPGLSFLMTEDIEQARQLAQRIEEYNINRKTVTETIVKDVINQIETTGKKDKNILMVASEKYHEGVLGIVASKITELYNKPALIMKDNEGILKGSARSVYDFNIYDAINRIGNLFNAYGGHTLAAGFSFEKNNFELIEQGLDKKYKEYISTHELKLDKKIDIVTKLEEVSYQFLSSLDTLKPYGMDFEKPTILLENVNVIDKVYFGKDKQYLRLIVSDETSALECVSFKDNSLFRSVEKNDIIDLLCTLDKNNFNGRTKLQAQIIDLEIKEFLFEDLRNTMFNIDNIKTDSLKISKKLDNPQNNYFKYKDISNINGVFDNIYLLDVPQSRDQILELLKLQPKKIYVVCREKQVISDYYKIDKARLIKLFNLLIHTKEKKINITKTLQKLLSLLATNVDSLKIMIQIFEELELIQVINNTIILNSNYTTVNLRQSPSFVSMENIFKMEKLFLKENIMIINKEFEDMI</sequence>
<dbReference type="Pfam" id="PF17768">
    <property type="entry name" value="RecJ_OB"/>
    <property type="match status" value="1"/>
</dbReference>
<dbReference type="Gene3D" id="3.90.1640.30">
    <property type="match status" value="1"/>
</dbReference>
<dbReference type="eggNOG" id="COG0608">
    <property type="taxonomic scope" value="Bacteria"/>
</dbReference>
<feature type="domain" description="Single-stranded-DNA-specific exonuclease RecJ C-terminal" evidence="9">
    <location>
        <begin position="587"/>
        <end position="743"/>
    </location>
</feature>
<protein>
    <recommendedName>
        <fullName evidence="2">Single-stranded-DNA-specific exonuclease RecJ</fullName>
    </recommendedName>
</protein>
<evidence type="ECO:0000313" key="11">
    <source>
        <dbReference type="EMBL" id="ERK59554.1"/>
    </source>
</evidence>
<dbReference type="HOGENOM" id="CLU_009736_3_2_9"/>
<keyword evidence="6" id="KW-0175">Coiled coil</keyword>
<dbReference type="AlphaFoldDB" id="U2QTL7"/>
<comment type="caution">
    <text evidence="11">The sequence shown here is derived from an EMBL/GenBank/DDBJ whole genome shotgun (WGS) entry which is preliminary data.</text>
</comment>
<dbReference type="Pfam" id="PF02272">
    <property type="entry name" value="DHHA1"/>
    <property type="match status" value="1"/>
</dbReference>
<comment type="similarity">
    <text evidence="1">Belongs to the RecJ family.</text>
</comment>
<dbReference type="Pfam" id="PF10141">
    <property type="entry name" value="ssDNA-exonuc_C"/>
    <property type="match status" value="1"/>
</dbReference>
<dbReference type="SUPFAM" id="SSF64182">
    <property type="entry name" value="DHH phosphoesterases"/>
    <property type="match status" value="1"/>
</dbReference>
<dbReference type="EMBL" id="AWVP01000025">
    <property type="protein sequence ID" value="ERK59554.1"/>
    <property type="molecule type" value="Genomic_DNA"/>
</dbReference>
<gene>
    <name evidence="11" type="ORF">HMPREF1983_00497</name>
</gene>
<evidence type="ECO:0000259" key="7">
    <source>
        <dbReference type="Pfam" id="PF01368"/>
    </source>
</evidence>
<dbReference type="NCBIfam" id="TIGR00644">
    <property type="entry name" value="recJ"/>
    <property type="match status" value="1"/>
</dbReference>
<dbReference type="PATRIC" id="fig|1321820.3.peg.488"/>
<evidence type="ECO:0000256" key="6">
    <source>
        <dbReference type="SAM" id="Coils"/>
    </source>
</evidence>
<dbReference type="PANTHER" id="PTHR30255">
    <property type="entry name" value="SINGLE-STRANDED-DNA-SPECIFIC EXONUCLEASE RECJ"/>
    <property type="match status" value="1"/>
</dbReference>
<organism evidence="11 12">
    <name type="scientific">Gemella bergeri ATCC 700627</name>
    <dbReference type="NCBI Taxonomy" id="1321820"/>
    <lineage>
        <taxon>Bacteria</taxon>
        <taxon>Bacillati</taxon>
        <taxon>Bacillota</taxon>
        <taxon>Bacilli</taxon>
        <taxon>Bacillales</taxon>
        <taxon>Gemellaceae</taxon>
        <taxon>Gemella</taxon>
    </lineage>
</organism>